<dbReference type="EMBL" id="PQIB02000002">
    <property type="protein sequence ID" value="RLN34904.1"/>
    <property type="molecule type" value="Genomic_DNA"/>
</dbReference>
<keyword evidence="1" id="KW-0689">Ribosomal protein</keyword>
<dbReference type="InterPro" id="IPR029064">
    <property type="entry name" value="Ribosomal_eL30-like_sf"/>
</dbReference>
<keyword evidence="2" id="KW-1185">Reference proteome</keyword>
<dbReference type="Proteomes" id="UP000275267">
    <property type="component" value="Unassembled WGS sequence"/>
</dbReference>
<evidence type="ECO:0000313" key="1">
    <source>
        <dbReference type="EMBL" id="RLN34904.1"/>
    </source>
</evidence>
<keyword evidence="1" id="KW-0687">Ribonucleoprotein</keyword>
<evidence type="ECO:0000313" key="2">
    <source>
        <dbReference type="Proteomes" id="UP000275267"/>
    </source>
</evidence>
<comment type="caution">
    <text evidence="1">The sequence shown here is derived from an EMBL/GenBank/DDBJ whole genome shotgun (WGS) entry which is preliminary data.</text>
</comment>
<dbReference type="STRING" id="4540.A0A3L6T9H8"/>
<reference evidence="2" key="1">
    <citation type="journal article" date="2019" name="Nat. Commun.">
        <title>The genome of broomcorn millet.</title>
        <authorList>
            <person name="Zou C."/>
            <person name="Miki D."/>
            <person name="Li D."/>
            <person name="Tang Q."/>
            <person name="Xiao L."/>
            <person name="Rajput S."/>
            <person name="Deng P."/>
            <person name="Jia W."/>
            <person name="Huang R."/>
            <person name="Zhang M."/>
            <person name="Sun Y."/>
            <person name="Hu J."/>
            <person name="Fu X."/>
            <person name="Schnable P.S."/>
            <person name="Li F."/>
            <person name="Zhang H."/>
            <person name="Feng B."/>
            <person name="Zhu X."/>
            <person name="Liu R."/>
            <person name="Schnable J.C."/>
            <person name="Zhu J.-K."/>
            <person name="Zhang H."/>
        </authorList>
    </citation>
    <scope>NUCLEOTIDE SEQUENCE [LARGE SCALE GENOMIC DNA]</scope>
</reference>
<name>A0A3L6T9H8_PANMI</name>
<gene>
    <name evidence="1" type="ORF">C2845_PM03G31920</name>
</gene>
<proteinExistence type="predicted"/>
<dbReference type="AlphaFoldDB" id="A0A3L6T9H8"/>
<protein>
    <submittedName>
        <fullName evidence="1">60S ribosomal protein L7a</fullName>
    </submittedName>
</protein>
<dbReference type="GO" id="GO:0005840">
    <property type="term" value="C:ribosome"/>
    <property type="evidence" value="ECO:0007669"/>
    <property type="project" value="UniProtKB-KW"/>
</dbReference>
<organism evidence="1 2">
    <name type="scientific">Panicum miliaceum</name>
    <name type="common">Proso millet</name>
    <name type="synonym">Broomcorn millet</name>
    <dbReference type="NCBI Taxonomy" id="4540"/>
    <lineage>
        <taxon>Eukaryota</taxon>
        <taxon>Viridiplantae</taxon>
        <taxon>Streptophyta</taxon>
        <taxon>Embryophyta</taxon>
        <taxon>Tracheophyta</taxon>
        <taxon>Spermatophyta</taxon>
        <taxon>Magnoliopsida</taxon>
        <taxon>Liliopsida</taxon>
        <taxon>Poales</taxon>
        <taxon>Poaceae</taxon>
        <taxon>PACMAD clade</taxon>
        <taxon>Panicoideae</taxon>
        <taxon>Panicodae</taxon>
        <taxon>Paniceae</taxon>
        <taxon>Panicinae</taxon>
        <taxon>Panicum</taxon>
        <taxon>Panicum sect. Panicum</taxon>
    </lineage>
</organism>
<dbReference type="Gene3D" id="3.30.1330.30">
    <property type="match status" value="1"/>
</dbReference>
<accession>A0A3L6T9H8</accession>
<sequence length="177" mass="19715">MATLSPHCGRGEAVGSMLGVPSTTPAPMINARRWCSVTGANGAHEVFELSEDGPGEEPGEDDTLSRFNEWALPTKEFDGMWERSFVAKARTNYLFYNKILEAPSEEEVSLLLEIILVTTNLFKMLLKYCPEDKAAKKERLLKRAQADNEGKTIEAKKPNCCENKAQLVVIRSRCGFD</sequence>